<protein>
    <submittedName>
        <fullName evidence="1">Uncharacterized protein</fullName>
    </submittedName>
</protein>
<name>A0AAD6QSI0_9ROSI</name>
<dbReference type="AlphaFoldDB" id="A0AAD6QSI0"/>
<keyword evidence="2" id="KW-1185">Reference proteome</keyword>
<gene>
    <name evidence="1" type="ORF">NC653_012676</name>
</gene>
<reference evidence="1" key="1">
    <citation type="journal article" date="2023" name="Mol. Ecol. Resour.">
        <title>Chromosome-level genome assembly of a triploid poplar Populus alba 'Berolinensis'.</title>
        <authorList>
            <person name="Chen S."/>
            <person name="Yu Y."/>
            <person name="Wang X."/>
            <person name="Wang S."/>
            <person name="Zhang T."/>
            <person name="Zhou Y."/>
            <person name="He R."/>
            <person name="Meng N."/>
            <person name="Wang Y."/>
            <person name="Liu W."/>
            <person name="Liu Z."/>
            <person name="Liu J."/>
            <person name="Guo Q."/>
            <person name="Huang H."/>
            <person name="Sederoff R.R."/>
            <person name="Wang G."/>
            <person name="Qu G."/>
            <person name="Chen S."/>
        </authorList>
    </citation>
    <scope>NUCLEOTIDE SEQUENCE</scope>
    <source>
        <strain evidence="1">SC-2020</strain>
    </source>
</reference>
<comment type="caution">
    <text evidence="1">The sequence shown here is derived from an EMBL/GenBank/DDBJ whole genome shotgun (WGS) entry which is preliminary data.</text>
</comment>
<dbReference type="EMBL" id="JAQIZT010000005">
    <property type="protein sequence ID" value="KAJ6995873.1"/>
    <property type="molecule type" value="Genomic_DNA"/>
</dbReference>
<accession>A0AAD6QSI0</accession>
<evidence type="ECO:0000313" key="1">
    <source>
        <dbReference type="EMBL" id="KAJ6995873.1"/>
    </source>
</evidence>
<evidence type="ECO:0000313" key="2">
    <source>
        <dbReference type="Proteomes" id="UP001164929"/>
    </source>
</evidence>
<dbReference type="Proteomes" id="UP001164929">
    <property type="component" value="Chromosome 5"/>
</dbReference>
<organism evidence="1 2">
    <name type="scientific">Populus alba x Populus x berolinensis</name>
    <dbReference type="NCBI Taxonomy" id="444605"/>
    <lineage>
        <taxon>Eukaryota</taxon>
        <taxon>Viridiplantae</taxon>
        <taxon>Streptophyta</taxon>
        <taxon>Embryophyta</taxon>
        <taxon>Tracheophyta</taxon>
        <taxon>Spermatophyta</taxon>
        <taxon>Magnoliopsida</taxon>
        <taxon>eudicotyledons</taxon>
        <taxon>Gunneridae</taxon>
        <taxon>Pentapetalae</taxon>
        <taxon>rosids</taxon>
        <taxon>fabids</taxon>
        <taxon>Malpighiales</taxon>
        <taxon>Salicaceae</taxon>
        <taxon>Saliceae</taxon>
        <taxon>Populus</taxon>
    </lineage>
</organism>
<proteinExistence type="predicted"/>
<sequence length="129" mass="15161">MIILFSGCIILRFLIIKYLDKHYENLLLCEPRFFKLSKQSFPTLKNPFFRSNSRGNPGSAFDYNHRGQDFNLRMQFNFPNFLSHVGQTQHIQPYGHIGNLMDIMTRSNRMDIEACVFHLQTAAMSLRIK</sequence>